<dbReference type="InterPro" id="IPR041588">
    <property type="entry name" value="Integrase_H2C2"/>
</dbReference>
<dbReference type="EMBL" id="AVOT02018758">
    <property type="protein sequence ID" value="MBW0505885.1"/>
    <property type="molecule type" value="Genomic_DNA"/>
</dbReference>
<dbReference type="Pfam" id="PF17921">
    <property type="entry name" value="Integrase_H2C2"/>
    <property type="match status" value="1"/>
</dbReference>
<evidence type="ECO:0000256" key="1">
    <source>
        <dbReference type="ARBA" id="ARBA00022884"/>
    </source>
</evidence>
<dbReference type="GO" id="GO:0003723">
    <property type="term" value="F:RNA binding"/>
    <property type="evidence" value="ECO:0007669"/>
    <property type="project" value="UniProtKB-KW"/>
</dbReference>
<dbReference type="AlphaFoldDB" id="A0A9Q3HLC8"/>
<dbReference type="PROSITE" id="PS50994">
    <property type="entry name" value="INTEGRASE"/>
    <property type="match status" value="1"/>
</dbReference>
<dbReference type="Gene3D" id="3.30.420.10">
    <property type="entry name" value="Ribonuclease H-like superfamily/Ribonuclease H"/>
    <property type="match status" value="1"/>
</dbReference>
<dbReference type="InterPro" id="IPR012337">
    <property type="entry name" value="RNaseH-like_sf"/>
</dbReference>
<evidence type="ECO:0000313" key="3">
    <source>
        <dbReference type="EMBL" id="MBW0505885.1"/>
    </source>
</evidence>
<dbReference type="SUPFAM" id="SSF53098">
    <property type="entry name" value="Ribonuclease H-like"/>
    <property type="match status" value="1"/>
</dbReference>
<reference evidence="3" key="1">
    <citation type="submission" date="2021-03" db="EMBL/GenBank/DDBJ databases">
        <title>Draft genome sequence of rust myrtle Austropuccinia psidii MF-1, a brazilian biotype.</title>
        <authorList>
            <person name="Quecine M.C."/>
            <person name="Pachon D.M.R."/>
            <person name="Bonatelli M.L."/>
            <person name="Correr F.H."/>
            <person name="Franceschini L.M."/>
            <person name="Leite T.F."/>
            <person name="Margarido G.R.A."/>
            <person name="Almeida C.A."/>
            <person name="Ferrarezi J.A."/>
            <person name="Labate C.A."/>
        </authorList>
    </citation>
    <scope>NUCLEOTIDE SEQUENCE</scope>
    <source>
        <strain evidence="3">MF-1</strain>
    </source>
</reference>
<organism evidence="3 4">
    <name type="scientific">Austropuccinia psidii MF-1</name>
    <dbReference type="NCBI Taxonomy" id="1389203"/>
    <lineage>
        <taxon>Eukaryota</taxon>
        <taxon>Fungi</taxon>
        <taxon>Dikarya</taxon>
        <taxon>Basidiomycota</taxon>
        <taxon>Pucciniomycotina</taxon>
        <taxon>Pucciniomycetes</taxon>
        <taxon>Pucciniales</taxon>
        <taxon>Sphaerophragmiaceae</taxon>
        <taxon>Austropuccinia</taxon>
    </lineage>
</organism>
<keyword evidence="1" id="KW-0694">RNA-binding</keyword>
<protein>
    <recommendedName>
        <fullName evidence="2">Integrase catalytic domain-containing protein</fullName>
    </recommendedName>
</protein>
<evidence type="ECO:0000313" key="4">
    <source>
        <dbReference type="Proteomes" id="UP000765509"/>
    </source>
</evidence>
<comment type="caution">
    <text evidence="3">The sequence shown here is derived from an EMBL/GenBank/DDBJ whole genome shotgun (WGS) entry which is preliminary data.</text>
</comment>
<accession>A0A9Q3HLC8</accession>
<gene>
    <name evidence="3" type="ORF">O181_045600</name>
</gene>
<sequence length="371" mass="43800">MGHMSEDRTKERVASTAWWPKWEKELSQYINTCERCQKANRKHGKKYGLLQHIEEPKYPWETNNMDWVTGLVPGGKENFNSCLIIVDRFSNSMRCLPFYKEDTAMDTALLFWNNIISTFGVPKIIICDRDPKFTSEFWTNLYDMLGTKLAFFTAYHPQTDGLTERIIQTIEDILRRFCACGMEYKDHERYTHDWVTLLPADPLAYNTKKDFHELRKRACDTAAKCIAEEKEYNKQRWDKSHMEPDFREGDQVLVKNAVKVKITEEYSRKHSVFPVSLVKQYFQTEEDKFPSRKKNLTPPEIVKVEDSPGPVNKIIKARKIRLNGKDQRQYSVRLKNQTAYKDKWLAEDEITDGNLHLRILRASRRTKQSHK</sequence>
<dbReference type="PANTHER" id="PTHR37984">
    <property type="entry name" value="PROTEIN CBG26694"/>
    <property type="match status" value="1"/>
</dbReference>
<dbReference type="InterPro" id="IPR001584">
    <property type="entry name" value="Integrase_cat-core"/>
</dbReference>
<dbReference type="OrthoDB" id="417598at2759"/>
<dbReference type="PANTHER" id="PTHR37984:SF5">
    <property type="entry name" value="PROTEIN NYNRIN-LIKE"/>
    <property type="match status" value="1"/>
</dbReference>
<dbReference type="Proteomes" id="UP000765509">
    <property type="component" value="Unassembled WGS sequence"/>
</dbReference>
<dbReference type="Gene3D" id="1.10.340.70">
    <property type="match status" value="1"/>
</dbReference>
<dbReference type="InterPro" id="IPR036397">
    <property type="entry name" value="RNaseH_sf"/>
</dbReference>
<dbReference type="GO" id="GO:0015074">
    <property type="term" value="P:DNA integration"/>
    <property type="evidence" value="ECO:0007669"/>
    <property type="project" value="InterPro"/>
</dbReference>
<dbReference type="GO" id="GO:0005634">
    <property type="term" value="C:nucleus"/>
    <property type="evidence" value="ECO:0007669"/>
    <property type="project" value="UniProtKB-ARBA"/>
</dbReference>
<evidence type="ECO:0000259" key="2">
    <source>
        <dbReference type="PROSITE" id="PS50994"/>
    </source>
</evidence>
<keyword evidence="4" id="KW-1185">Reference proteome</keyword>
<feature type="domain" description="Integrase catalytic" evidence="2">
    <location>
        <begin position="55"/>
        <end position="175"/>
    </location>
</feature>
<dbReference type="InterPro" id="IPR050951">
    <property type="entry name" value="Retrovirus_Pol_polyprotein"/>
</dbReference>
<proteinExistence type="predicted"/>
<name>A0A9Q3HLC8_9BASI</name>